<evidence type="ECO:0000313" key="2">
    <source>
        <dbReference type="EMBL" id="ASN70341.1"/>
    </source>
</evidence>
<dbReference type="EMBL" id="MF417894">
    <property type="protein sequence ID" value="ASN69686.1"/>
    <property type="molecule type" value="Genomic_DNA"/>
</dbReference>
<organism evidence="1">
    <name type="scientific">uncultured Caudovirales phage</name>
    <dbReference type="NCBI Taxonomy" id="2100421"/>
    <lineage>
        <taxon>Viruses</taxon>
        <taxon>Duplodnaviria</taxon>
        <taxon>Heunggongvirae</taxon>
        <taxon>Uroviricota</taxon>
        <taxon>Caudoviricetes</taxon>
        <taxon>Peduoviridae</taxon>
        <taxon>Maltschvirus</taxon>
        <taxon>Maltschvirus maltsch</taxon>
    </lineage>
</organism>
<dbReference type="EMBL" id="MF417906">
    <property type="protein sequence ID" value="ASN70400.1"/>
    <property type="molecule type" value="Genomic_DNA"/>
</dbReference>
<protein>
    <submittedName>
        <fullName evidence="1">Uncharacterized protein</fullName>
    </submittedName>
</protein>
<gene>
    <name evidence="1" type="ORF">7AX4_46</name>
    <name evidence="3" type="ORF">7F8_18</name>
    <name evidence="2" type="ORF">8AX11_18</name>
</gene>
<reference evidence="1" key="1">
    <citation type="submission" date="2017-06" db="EMBL/GenBank/DDBJ databases">
        <title>Novel phages from South African skin metaviromes.</title>
        <authorList>
            <person name="van Zyl L.J."/>
            <person name="Abrahams Y."/>
            <person name="Stander E.A."/>
            <person name="Kirby B.M."/>
            <person name="Clavaud C."/>
            <person name="Farcet C."/>
            <person name="Breton L."/>
            <person name="Trindade M.I."/>
        </authorList>
    </citation>
    <scope>NUCLEOTIDE SEQUENCE</scope>
</reference>
<proteinExistence type="predicted"/>
<evidence type="ECO:0000313" key="1">
    <source>
        <dbReference type="EMBL" id="ASN69686.1"/>
    </source>
</evidence>
<name>A0A2H4JB10_9CAUD</name>
<dbReference type="EMBL" id="MF417905">
    <property type="protein sequence ID" value="ASN70341.1"/>
    <property type="molecule type" value="Genomic_DNA"/>
</dbReference>
<evidence type="ECO:0000313" key="3">
    <source>
        <dbReference type="EMBL" id="ASN70400.1"/>
    </source>
</evidence>
<sequence>MAIKRSQDGHWGHFPYASNFTGDRTNNGGIDLTKEPHRIDEIHELNETPNLKTAIELLNS</sequence>
<accession>A0A2H4JB10</accession>